<accession>A0ABW4VGR4</accession>
<evidence type="ECO:0000313" key="1">
    <source>
        <dbReference type="EMBL" id="MFD2033246.1"/>
    </source>
</evidence>
<proteinExistence type="predicted"/>
<comment type="caution">
    <text evidence="1">The sequence shown here is derived from an EMBL/GenBank/DDBJ whole genome shotgun (WGS) entry which is preliminary data.</text>
</comment>
<keyword evidence="2" id="KW-1185">Reference proteome</keyword>
<gene>
    <name evidence="1" type="ORF">ACFSKL_00505</name>
</gene>
<organism evidence="1 2">
    <name type="scientific">Belliella marina</name>
    <dbReference type="NCBI Taxonomy" id="1644146"/>
    <lineage>
        <taxon>Bacteria</taxon>
        <taxon>Pseudomonadati</taxon>
        <taxon>Bacteroidota</taxon>
        <taxon>Cytophagia</taxon>
        <taxon>Cytophagales</taxon>
        <taxon>Cyclobacteriaceae</taxon>
        <taxon>Belliella</taxon>
    </lineage>
</organism>
<sequence>MQYFHPKSQHMDLGQIGFIAENNKTTIHPVSPAHNHLQMQQKKIPLQNYREGILSNSQTM</sequence>
<dbReference type="RefSeq" id="WP_376882325.1">
    <property type="nucleotide sequence ID" value="NZ_JBHUHR010000001.1"/>
</dbReference>
<evidence type="ECO:0000313" key="2">
    <source>
        <dbReference type="Proteomes" id="UP001597361"/>
    </source>
</evidence>
<name>A0ABW4VGR4_9BACT</name>
<dbReference type="Proteomes" id="UP001597361">
    <property type="component" value="Unassembled WGS sequence"/>
</dbReference>
<reference evidence="2" key="1">
    <citation type="journal article" date="2019" name="Int. J. Syst. Evol. Microbiol.">
        <title>The Global Catalogue of Microorganisms (GCM) 10K type strain sequencing project: providing services to taxonomists for standard genome sequencing and annotation.</title>
        <authorList>
            <consortium name="The Broad Institute Genomics Platform"/>
            <consortium name="The Broad Institute Genome Sequencing Center for Infectious Disease"/>
            <person name="Wu L."/>
            <person name="Ma J."/>
        </authorList>
    </citation>
    <scope>NUCLEOTIDE SEQUENCE [LARGE SCALE GENOMIC DNA]</scope>
    <source>
        <strain evidence="2">CGMCC 1.15180</strain>
    </source>
</reference>
<dbReference type="EMBL" id="JBHUHR010000001">
    <property type="protein sequence ID" value="MFD2033246.1"/>
    <property type="molecule type" value="Genomic_DNA"/>
</dbReference>
<protein>
    <submittedName>
        <fullName evidence="1">Uncharacterized protein</fullName>
    </submittedName>
</protein>